<dbReference type="eggNOG" id="arCOG00393">
    <property type="taxonomic scope" value="Archaea"/>
</dbReference>
<dbReference type="AlphaFoldDB" id="G7VH20"/>
<accession>G7VH20</accession>
<dbReference type="InterPro" id="IPR036390">
    <property type="entry name" value="WH_DNA-bd_sf"/>
</dbReference>
<dbReference type="SUPFAM" id="SSF46785">
    <property type="entry name" value="Winged helix' DNA-binding domain"/>
    <property type="match status" value="1"/>
</dbReference>
<organism evidence="2 3">
    <name type="scientific">Pyrobaculum ferrireducens</name>
    <dbReference type="NCBI Taxonomy" id="1104324"/>
    <lineage>
        <taxon>Archaea</taxon>
        <taxon>Thermoproteota</taxon>
        <taxon>Thermoprotei</taxon>
        <taxon>Thermoproteales</taxon>
        <taxon>Thermoproteaceae</taxon>
        <taxon>Pyrobaculum</taxon>
    </lineage>
</organism>
<keyword evidence="1" id="KW-0472">Membrane</keyword>
<evidence type="ECO:0000256" key="1">
    <source>
        <dbReference type="SAM" id="Phobius"/>
    </source>
</evidence>
<proteinExistence type="predicted"/>
<name>G7VH20_9CREN</name>
<sequence length="170" mass="19630">MFTFMKAVYLFAIAVALAFLLDYVHVHLMCPHCPFPSPMLPIFALLVVVTVATLYFYIHGFKPVETRPAGYYLVVANLLREPERSIYIKIYEKGGEAVLAEVARELGLRKLRAWRAAQRLAEKNLVVLEKQAGRLVVRLRPLEELSIEPEHGKNYKRYKQDKQHKAEKHP</sequence>
<reference evidence="2 3" key="1">
    <citation type="journal article" date="2012" name="J. Bacteriol.">
        <title>Complete genome sequence of strain 1860, a crenarchaeon of the genus pyrobaculum able to grow with various electron acceptors.</title>
        <authorList>
            <person name="Mardanov A.V."/>
            <person name="Gumerov V.M."/>
            <person name="Slobodkina G.B."/>
            <person name="Beletsky A.V."/>
            <person name="Bonch-Osmolovskaya E.A."/>
            <person name="Ravin N.V."/>
            <person name="Skryabin K.G."/>
        </authorList>
    </citation>
    <scope>NUCLEOTIDE SEQUENCE [LARGE SCALE GENOMIC DNA]</scope>
    <source>
        <strain evidence="2 3">1860</strain>
    </source>
</reference>
<feature type="transmembrane region" description="Helical" evidence="1">
    <location>
        <begin position="39"/>
        <end position="58"/>
    </location>
</feature>
<dbReference type="HOGENOM" id="CLU_1727335_0_0_2"/>
<evidence type="ECO:0000313" key="2">
    <source>
        <dbReference type="EMBL" id="AET33191.1"/>
    </source>
</evidence>
<dbReference type="KEGG" id="pyr:P186_1783"/>
<keyword evidence="1" id="KW-1133">Transmembrane helix</keyword>
<dbReference type="EMBL" id="CP003098">
    <property type="protein sequence ID" value="AET33191.1"/>
    <property type="molecule type" value="Genomic_DNA"/>
</dbReference>
<keyword evidence="3" id="KW-1185">Reference proteome</keyword>
<dbReference type="BioCyc" id="PSP1104324:GJSN-1747-MONOMER"/>
<dbReference type="STRING" id="1104324.P186_1783"/>
<evidence type="ECO:0000313" key="3">
    <source>
        <dbReference type="Proteomes" id="UP000005867"/>
    </source>
</evidence>
<gene>
    <name evidence="2" type="ORF">P186_1783</name>
</gene>
<keyword evidence="1" id="KW-0812">Transmembrane</keyword>
<dbReference type="Proteomes" id="UP000005867">
    <property type="component" value="Chromosome"/>
</dbReference>
<protein>
    <submittedName>
        <fullName evidence="2">Uncharacterized protein</fullName>
    </submittedName>
</protein>